<name>K6WSL1_9MICO</name>
<organism evidence="1 2">
    <name type="scientific">Kineosphaera limosa NBRC 100340</name>
    <dbReference type="NCBI Taxonomy" id="1184609"/>
    <lineage>
        <taxon>Bacteria</taxon>
        <taxon>Bacillati</taxon>
        <taxon>Actinomycetota</taxon>
        <taxon>Actinomycetes</taxon>
        <taxon>Micrococcales</taxon>
        <taxon>Dermatophilaceae</taxon>
        <taxon>Kineosphaera</taxon>
    </lineage>
</organism>
<comment type="caution">
    <text evidence="1">The sequence shown here is derived from an EMBL/GenBank/DDBJ whole genome shotgun (WGS) entry which is preliminary data.</text>
</comment>
<gene>
    <name evidence="1" type="ORF">KILIM_016_00370</name>
</gene>
<dbReference type="EMBL" id="BAHD01000016">
    <property type="protein sequence ID" value="GAB95097.1"/>
    <property type="molecule type" value="Genomic_DNA"/>
</dbReference>
<dbReference type="STRING" id="1184609.KILIM_016_00370"/>
<dbReference type="Proteomes" id="UP000008366">
    <property type="component" value="Unassembled WGS sequence"/>
</dbReference>
<reference evidence="1 2" key="1">
    <citation type="submission" date="2012-08" db="EMBL/GenBank/DDBJ databases">
        <title>Whole genome shotgun sequence of Kineosphaera limosa NBRC 100340.</title>
        <authorList>
            <person name="Yoshida I."/>
            <person name="Isaki S."/>
            <person name="Hosoyama A."/>
            <person name="Tsuchikane K."/>
            <person name="Katsumata H."/>
            <person name="Ando Y."/>
            <person name="Ohji S."/>
            <person name="Hamada M."/>
            <person name="Tamura T."/>
            <person name="Yamazoe A."/>
            <person name="Yamazaki S."/>
            <person name="Fujita N."/>
        </authorList>
    </citation>
    <scope>NUCLEOTIDE SEQUENCE [LARGE SCALE GENOMIC DNA]</scope>
    <source>
        <strain evidence="1 2">NBRC 100340</strain>
    </source>
</reference>
<accession>K6WSL1</accession>
<keyword evidence="2" id="KW-1185">Reference proteome</keyword>
<dbReference type="AlphaFoldDB" id="K6WSL1"/>
<evidence type="ECO:0000313" key="1">
    <source>
        <dbReference type="EMBL" id="GAB95097.1"/>
    </source>
</evidence>
<evidence type="ECO:0000313" key="2">
    <source>
        <dbReference type="Proteomes" id="UP000008366"/>
    </source>
</evidence>
<sequence length="250" mass="26969">MRPGEVFPHDQAYIEFTDAFIESIIDLTQRQKVEVLAEIVALCDGPAGSHTLSNRGAQRLAGFNTVDVLGKAYRVVFVSVVEHVGGQEVGHIRVLVCGPRRNDAVYDTAEALRRSGRFSAEEMQEIWEALAFLEVVSEEVGMDGWDFKPNPAPLGMVRAAVAAGVLDQETAEVLSQDELAAAMAHGWTDSAPDPAKARAAAMERARGGVLGADLTRILGQRKSARCGAVMQRTGQPCIRRQGHPGAHRAT</sequence>
<protein>
    <submittedName>
        <fullName evidence="1">Uncharacterized protein</fullName>
    </submittedName>
</protein>
<proteinExistence type="predicted"/>